<dbReference type="AlphaFoldDB" id="A0A913Y1G2"/>
<sequence length="205" mass="23287">MHLRRILGVFAVLVAIPACQAMTAVKFAKKCIEEYKTILNNYNKDEGTCTRWQVFVNCLSKRRELRSQMVDAMRYFATQNAIFITKMKLCPEIDYKDIKEITDETDFAKQHKYLDKIVTDEADQCAADVFKSCRKDFVSLFASEHKICDDVSSGINCMTEEAKAIGCKADIINHLAKMMNVVGGLMVREVRRYAGVECAADTPKN</sequence>
<accession>A0A913Y1G2</accession>
<dbReference type="Proteomes" id="UP000887567">
    <property type="component" value="Unplaced"/>
</dbReference>
<keyword evidence="1" id="KW-0732">Signal</keyword>
<keyword evidence="3" id="KW-1185">Reference proteome</keyword>
<dbReference type="GeneID" id="110250834"/>
<name>A0A913Y1G2_EXADI</name>
<organism evidence="2 3">
    <name type="scientific">Exaiptasia diaphana</name>
    <name type="common">Tropical sea anemone</name>
    <name type="synonym">Aiptasia pulchella</name>
    <dbReference type="NCBI Taxonomy" id="2652724"/>
    <lineage>
        <taxon>Eukaryota</taxon>
        <taxon>Metazoa</taxon>
        <taxon>Cnidaria</taxon>
        <taxon>Anthozoa</taxon>
        <taxon>Hexacorallia</taxon>
        <taxon>Actiniaria</taxon>
        <taxon>Aiptasiidae</taxon>
        <taxon>Exaiptasia</taxon>
    </lineage>
</organism>
<dbReference type="EnsemblMetazoa" id="XM_021057507.2">
    <property type="protein sequence ID" value="XP_020913166.1"/>
    <property type="gene ID" value="LOC110250834"/>
</dbReference>
<dbReference type="OrthoDB" id="5958683at2759"/>
<evidence type="ECO:0000313" key="2">
    <source>
        <dbReference type="EnsemblMetazoa" id="XP_020913166.1"/>
    </source>
</evidence>
<reference evidence="2" key="1">
    <citation type="submission" date="2022-11" db="UniProtKB">
        <authorList>
            <consortium name="EnsemblMetazoa"/>
        </authorList>
    </citation>
    <scope>IDENTIFICATION</scope>
</reference>
<proteinExistence type="predicted"/>
<feature type="signal peptide" evidence="1">
    <location>
        <begin position="1"/>
        <end position="21"/>
    </location>
</feature>
<evidence type="ECO:0000313" key="3">
    <source>
        <dbReference type="Proteomes" id="UP000887567"/>
    </source>
</evidence>
<protein>
    <submittedName>
        <fullName evidence="2">Uncharacterized protein</fullName>
    </submittedName>
</protein>
<feature type="chain" id="PRO_5036719737" evidence="1">
    <location>
        <begin position="22"/>
        <end position="205"/>
    </location>
</feature>
<dbReference type="KEGG" id="epa:110250834"/>
<dbReference type="RefSeq" id="XP_020913166.1">
    <property type="nucleotide sequence ID" value="XM_021057507.2"/>
</dbReference>
<evidence type="ECO:0000256" key="1">
    <source>
        <dbReference type="SAM" id="SignalP"/>
    </source>
</evidence>
<dbReference type="OMA" id="ASEHKIC"/>